<comment type="caution">
    <text evidence="4">The sequence shown here is derived from an EMBL/GenBank/DDBJ whole genome shotgun (WGS) entry which is preliminary data.</text>
</comment>
<evidence type="ECO:0000256" key="2">
    <source>
        <dbReference type="SAM" id="SignalP"/>
    </source>
</evidence>
<dbReference type="SUPFAM" id="SSF56281">
    <property type="entry name" value="Metallo-hydrolase/oxidoreductase"/>
    <property type="match status" value="1"/>
</dbReference>
<dbReference type="EMBL" id="RRZK01000011">
    <property type="protein sequence ID" value="TDB64300.1"/>
    <property type="molecule type" value="Genomic_DNA"/>
</dbReference>
<feature type="chain" id="PRO_5044372026" evidence="2">
    <location>
        <begin position="25"/>
        <end position="301"/>
    </location>
</feature>
<dbReference type="SMART" id="SM00849">
    <property type="entry name" value="Lactamase_B"/>
    <property type="match status" value="1"/>
</dbReference>
<evidence type="ECO:0000256" key="1">
    <source>
        <dbReference type="ARBA" id="ARBA00005250"/>
    </source>
</evidence>
<dbReference type="Proteomes" id="UP000295254">
    <property type="component" value="Unassembled WGS sequence"/>
</dbReference>
<dbReference type="AlphaFoldDB" id="A0A1H2NQ45"/>
<dbReference type="OrthoDB" id="9802991at2"/>
<dbReference type="STRING" id="95300.SAMN05216558_2726"/>
<keyword evidence="2" id="KW-0732">Signal</keyword>
<feature type="domain" description="Metallo-beta-lactamase" evidence="3">
    <location>
        <begin position="54"/>
        <end position="231"/>
    </location>
</feature>
<feature type="signal peptide" evidence="2">
    <location>
        <begin position="1"/>
        <end position="24"/>
    </location>
</feature>
<keyword evidence="4" id="KW-0378">Hydrolase</keyword>
<dbReference type="Pfam" id="PF00753">
    <property type="entry name" value="Lactamase_B"/>
    <property type="match status" value="1"/>
</dbReference>
<dbReference type="PANTHER" id="PTHR42951:SF4">
    <property type="entry name" value="ACYL-COENZYME A THIOESTERASE MBLAC2"/>
    <property type="match status" value="1"/>
</dbReference>
<dbReference type="InterPro" id="IPR036866">
    <property type="entry name" value="RibonucZ/Hydroxyglut_hydro"/>
</dbReference>
<protein>
    <submittedName>
        <fullName evidence="4">MBL fold metallo-hydrolase</fullName>
    </submittedName>
</protein>
<dbReference type="GO" id="GO:0017001">
    <property type="term" value="P:antibiotic catabolic process"/>
    <property type="evidence" value="ECO:0007669"/>
    <property type="project" value="UniProtKB-ARBA"/>
</dbReference>
<dbReference type="PANTHER" id="PTHR42951">
    <property type="entry name" value="METALLO-BETA-LACTAMASE DOMAIN-CONTAINING"/>
    <property type="match status" value="1"/>
</dbReference>
<evidence type="ECO:0000313" key="5">
    <source>
        <dbReference type="Proteomes" id="UP000295254"/>
    </source>
</evidence>
<dbReference type="InterPro" id="IPR001279">
    <property type="entry name" value="Metallo-B-lactamas"/>
</dbReference>
<evidence type="ECO:0000313" key="4">
    <source>
        <dbReference type="EMBL" id="TDB64300.1"/>
    </source>
</evidence>
<gene>
    <name evidence="4" type="ORF">EIY72_11790</name>
</gene>
<reference evidence="5" key="1">
    <citation type="journal article" date="2019" name="bioRxiv">
        <title>Bacterially produced spermidine induces plant systemic susceptibility to pathogens.</title>
        <authorList>
            <person name="Melnyk R.A."/>
            <person name="Beskrovnaya P.A."/>
            <person name="Liu Z."/>
            <person name="Song Y."/>
            <person name="Haney C.H."/>
        </authorList>
    </citation>
    <scope>NUCLEOTIDE SEQUENCE [LARGE SCALE GENOMIC DNA]</scope>
    <source>
        <strain evidence="5">Dha-51</strain>
    </source>
</reference>
<dbReference type="InterPro" id="IPR050855">
    <property type="entry name" value="NDM-1-like"/>
</dbReference>
<name>A0A1H2NQ45_PSEVA</name>
<dbReference type="Gene3D" id="3.60.15.10">
    <property type="entry name" value="Ribonuclease Z/Hydroxyacylglutathione hydrolase-like"/>
    <property type="match status" value="1"/>
</dbReference>
<comment type="similarity">
    <text evidence="1">Belongs to the metallo-beta-lactamase superfamily. Class-B beta-lactamase family.</text>
</comment>
<organism evidence="4 5">
    <name type="scientific">Pseudomonas vancouverensis</name>
    <dbReference type="NCBI Taxonomy" id="95300"/>
    <lineage>
        <taxon>Bacteria</taxon>
        <taxon>Pseudomonadati</taxon>
        <taxon>Pseudomonadota</taxon>
        <taxon>Gammaproteobacteria</taxon>
        <taxon>Pseudomonadales</taxon>
        <taxon>Pseudomonadaceae</taxon>
        <taxon>Pseudomonas</taxon>
    </lineage>
</organism>
<accession>A0A1H2NQ45</accession>
<evidence type="ECO:0000259" key="3">
    <source>
        <dbReference type="SMART" id="SM00849"/>
    </source>
</evidence>
<proteinExistence type="inferred from homology"/>
<keyword evidence="5" id="KW-1185">Reference proteome</keyword>
<sequence length="301" mass="33538">MKFNNKKALLTITLASALVLNANAENTDKTNSSFVVHKLSDSLYAIGEPNYYQANYSYLIVGTDKALMLDAGANQKEDITQVVKSITRKPLSVLPSHLHFDHIGGLHNFDSIYLLDTAFTRQFKQKDGLYHVPESVYLGNFDHFVLQPFKVSRLVKPNEVIDLGGVKLKLLGVPGHTEDEVALYDEKNNVLLSGDHLYPSSLFVGNIKDYVASVSATLNIINKDTAIYGAHAGSDPTQVPRMTYEEIELIRDKMKAAQDKTATPEPFSGSDLVRSTHLYKVDKEVSIYSDIEFNDGRKFGY</sequence>
<dbReference type="RefSeq" id="WP_093222956.1">
    <property type="nucleotide sequence ID" value="NZ_LT629803.1"/>
</dbReference>
<dbReference type="GO" id="GO:0016787">
    <property type="term" value="F:hydrolase activity"/>
    <property type="evidence" value="ECO:0007669"/>
    <property type="project" value="UniProtKB-KW"/>
</dbReference>